<evidence type="ECO:0000313" key="5">
    <source>
        <dbReference type="Proteomes" id="UP000008912"/>
    </source>
</evidence>
<dbReference type="GeneTree" id="ENSGT00940000157820"/>
<evidence type="ECO:0000313" key="4">
    <source>
        <dbReference type="Ensembl" id="ENSAMEP00000027904.1"/>
    </source>
</evidence>
<dbReference type="SUPFAM" id="SSF54236">
    <property type="entry name" value="Ubiquitin-like"/>
    <property type="match status" value="1"/>
</dbReference>
<name>A0A7N5JN88_AILME</name>
<dbReference type="InterPro" id="IPR029071">
    <property type="entry name" value="Ubiquitin-like_domsf"/>
</dbReference>
<dbReference type="Ensembl" id="ENSAMET00000034304.1">
    <property type="protein sequence ID" value="ENSAMEP00000027904.1"/>
    <property type="gene ID" value="ENSAMEG00000028551.1"/>
</dbReference>
<accession>A0A7N5JN88</accession>
<dbReference type="InterPro" id="IPR050158">
    <property type="entry name" value="Ubiquitin_ubiquitin-like"/>
</dbReference>
<reference evidence="4" key="3">
    <citation type="submission" date="2025-09" db="UniProtKB">
        <authorList>
            <consortium name="Ensembl"/>
        </authorList>
    </citation>
    <scope>IDENTIFICATION</scope>
</reference>
<dbReference type="InParanoid" id="A0A7N5JN88"/>
<dbReference type="FunFam" id="3.10.20.90:FF:000009">
    <property type="entry name" value="Ubiquitin-60S ribosomal protein"/>
    <property type="match status" value="1"/>
</dbReference>
<reference evidence="4" key="2">
    <citation type="submission" date="2025-08" db="UniProtKB">
        <authorList>
            <consortium name="Ensembl"/>
        </authorList>
    </citation>
    <scope>IDENTIFICATION</scope>
</reference>
<dbReference type="InterPro" id="IPR019954">
    <property type="entry name" value="Ubiquitin_CS"/>
</dbReference>
<comment type="similarity">
    <text evidence="1">Belongs to the ubiquitin family.</text>
</comment>
<evidence type="ECO:0000256" key="1">
    <source>
        <dbReference type="ARBA" id="ARBA00008430"/>
    </source>
</evidence>
<dbReference type="PRINTS" id="PR00348">
    <property type="entry name" value="UBIQUITIN"/>
</dbReference>
<sequence>MQIFVKTLISKTISLEVEPSNTIRNVKAKIQDKEGIPPDQQRLIFVGKQLEDGISLSDYIIQKGSTLHLVLHLRGGC</sequence>
<reference evidence="4 5" key="1">
    <citation type="journal article" date="2010" name="Nature">
        <title>The sequence and de novo assembly of the giant panda genome.</title>
        <authorList>
            <person name="Li R."/>
            <person name="Fan W."/>
            <person name="Tian G."/>
            <person name="Zhu H."/>
            <person name="He L."/>
            <person name="Cai J."/>
            <person name="Huang Q."/>
            <person name="Cai Q."/>
            <person name="Li B."/>
            <person name="Bai Y."/>
            <person name="Zhang Z."/>
            <person name="Zhang Y."/>
            <person name="Wang W."/>
            <person name="Li J."/>
            <person name="Wei F."/>
            <person name="Li H."/>
            <person name="Jian M."/>
            <person name="Li J."/>
            <person name="Zhang Z."/>
            <person name="Nielsen R."/>
            <person name="Li D."/>
            <person name="Gu W."/>
            <person name="Yang Z."/>
            <person name="Xuan Z."/>
            <person name="Ryder O.A."/>
            <person name="Leung F.C."/>
            <person name="Zhou Y."/>
            <person name="Cao J."/>
            <person name="Sun X."/>
            <person name="Fu Y."/>
            <person name="Fang X."/>
            <person name="Guo X."/>
            <person name="Wang B."/>
            <person name="Hou R."/>
            <person name="Shen F."/>
            <person name="Mu B."/>
            <person name="Ni P."/>
            <person name="Lin R."/>
            <person name="Qian W."/>
            <person name="Wang G."/>
            <person name="Yu C."/>
            <person name="Nie W."/>
            <person name="Wang J."/>
            <person name="Wu Z."/>
            <person name="Liang H."/>
            <person name="Min J."/>
            <person name="Wu Q."/>
            <person name="Cheng S."/>
            <person name="Ruan J."/>
            <person name="Wang M."/>
            <person name="Shi Z."/>
            <person name="Wen M."/>
            <person name="Liu B."/>
            <person name="Ren X."/>
            <person name="Zheng H."/>
            <person name="Dong D."/>
            <person name="Cook K."/>
            <person name="Shan G."/>
            <person name="Zhang H."/>
            <person name="Kosiol C."/>
            <person name="Xie X."/>
            <person name="Lu Z."/>
            <person name="Zheng H."/>
            <person name="Li Y."/>
            <person name="Steiner C.C."/>
            <person name="Lam T.T."/>
            <person name="Lin S."/>
            <person name="Zhang Q."/>
            <person name="Li G."/>
            <person name="Tian J."/>
            <person name="Gong T."/>
            <person name="Liu H."/>
            <person name="Zhang D."/>
            <person name="Fang L."/>
            <person name="Ye C."/>
            <person name="Zhang J."/>
            <person name="Hu W."/>
            <person name="Xu A."/>
            <person name="Ren Y."/>
            <person name="Zhang G."/>
            <person name="Bruford M.W."/>
            <person name="Li Q."/>
            <person name="Ma L."/>
            <person name="Guo Y."/>
            <person name="An N."/>
            <person name="Hu Y."/>
            <person name="Zheng Y."/>
            <person name="Shi Y."/>
            <person name="Li Z."/>
            <person name="Liu Q."/>
            <person name="Chen Y."/>
            <person name="Zhao J."/>
            <person name="Qu N."/>
            <person name="Zhao S."/>
            <person name="Tian F."/>
            <person name="Wang X."/>
            <person name="Wang H."/>
            <person name="Xu L."/>
            <person name="Liu X."/>
            <person name="Vinar T."/>
            <person name="Wang Y."/>
            <person name="Lam T.W."/>
            <person name="Yiu S.M."/>
            <person name="Liu S."/>
            <person name="Zhang H."/>
            <person name="Li D."/>
            <person name="Huang Y."/>
            <person name="Wang X."/>
            <person name="Yang G."/>
            <person name="Jiang Z."/>
            <person name="Wang J."/>
            <person name="Qin N."/>
            <person name="Li L."/>
            <person name="Li J."/>
            <person name="Bolund L."/>
            <person name="Kristiansen K."/>
            <person name="Wong G.K."/>
            <person name="Olson M."/>
            <person name="Zhang X."/>
            <person name="Li S."/>
            <person name="Yang H."/>
            <person name="Wang J."/>
            <person name="Wang J."/>
        </authorList>
    </citation>
    <scope>NUCLEOTIDE SEQUENCE [LARGE SCALE GENOMIC DNA]</scope>
</reference>
<organism evidence="4 5">
    <name type="scientific">Ailuropoda melanoleuca</name>
    <name type="common">Giant panda</name>
    <dbReference type="NCBI Taxonomy" id="9646"/>
    <lineage>
        <taxon>Eukaryota</taxon>
        <taxon>Metazoa</taxon>
        <taxon>Chordata</taxon>
        <taxon>Craniata</taxon>
        <taxon>Vertebrata</taxon>
        <taxon>Euteleostomi</taxon>
        <taxon>Mammalia</taxon>
        <taxon>Eutheria</taxon>
        <taxon>Laurasiatheria</taxon>
        <taxon>Carnivora</taxon>
        <taxon>Caniformia</taxon>
        <taxon>Ursidae</taxon>
        <taxon>Ailuropoda</taxon>
    </lineage>
</organism>
<evidence type="ECO:0000256" key="2">
    <source>
        <dbReference type="ARBA" id="ARBA00022499"/>
    </source>
</evidence>
<dbReference type="InterPro" id="IPR019956">
    <property type="entry name" value="Ubiquitin_dom"/>
</dbReference>
<proteinExistence type="inferred from homology"/>
<keyword evidence="2" id="KW-1017">Isopeptide bond</keyword>
<dbReference type="PROSITE" id="PS50053">
    <property type="entry name" value="UBIQUITIN_2"/>
    <property type="match status" value="1"/>
</dbReference>
<evidence type="ECO:0000259" key="3">
    <source>
        <dbReference type="PROSITE" id="PS50053"/>
    </source>
</evidence>
<dbReference type="PROSITE" id="PS00299">
    <property type="entry name" value="UBIQUITIN_1"/>
    <property type="match status" value="1"/>
</dbReference>
<dbReference type="AlphaFoldDB" id="A0A7N5JN88"/>
<protein>
    <recommendedName>
        <fullName evidence="3">Ubiquitin-like domain-containing protein</fullName>
    </recommendedName>
</protein>
<dbReference type="PANTHER" id="PTHR10666">
    <property type="entry name" value="UBIQUITIN"/>
    <property type="match status" value="1"/>
</dbReference>
<dbReference type="InterPro" id="IPR000626">
    <property type="entry name" value="Ubiquitin-like_dom"/>
</dbReference>
<feature type="domain" description="Ubiquitin-like" evidence="3">
    <location>
        <begin position="1"/>
        <end position="76"/>
    </location>
</feature>
<dbReference type="Proteomes" id="UP000008912">
    <property type="component" value="Unassembled WGS sequence"/>
</dbReference>
<keyword evidence="5" id="KW-1185">Reference proteome</keyword>
<dbReference type="Gene3D" id="3.10.20.90">
    <property type="entry name" value="Phosphatidylinositol 3-kinase Catalytic Subunit, Chain A, domain 1"/>
    <property type="match status" value="1"/>
</dbReference>
<dbReference type="Pfam" id="PF00240">
    <property type="entry name" value="ubiquitin"/>
    <property type="match status" value="1"/>
</dbReference>
<dbReference type="SMART" id="SM00213">
    <property type="entry name" value="UBQ"/>
    <property type="match status" value="1"/>
</dbReference>